<dbReference type="OrthoDB" id="248233at2759"/>
<organism evidence="3 4">
    <name type="scientific">Echinostoma caproni</name>
    <dbReference type="NCBI Taxonomy" id="27848"/>
    <lineage>
        <taxon>Eukaryota</taxon>
        <taxon>Metazoa</taxon>
        <taxon>Spiralia</taxon>
        <taxon>Lophotrochozoa</taxon>
        <taxon>Platyhelminthes</taxon>
        <taxon>Trematoda</taxon>
        <taxon>Digenea</taxon>
        <taxon>Plagiorchiida</taxon>
        <taxon>Echinostomata</taxon>
        <taxon>Echinostomatoidea</taxon>
        <taxon>Echinostomatidae</taxon>
        <taxon>Echinostoma</taxon>
    </lineage>
</organism>
<keyword evidence="4" id="KW-1185">Reference proteome</keyword>
<feature type="domain" description="Tr-type G" evidence="2">
    <location>
        <begin position="2"/>
        <end position="85"/>
    </location>
</feature>
<dbReference type="Proteomes" id="UP000272942">
    <property type="component" value="Unassembled WGS sequence"/>
</dbReference>
<dbReference type="GO" id="GO:0003924">
    <property type="term" value="F:GTPase activity"/>
    <property type="evidence" value="ECO:0007669"/>
    <property type="project" value="InterPro"/>
</dbReference>
<dbReference type="PANTHER" id="PTHR43721:SF9">
    <property type="entry name" value="GTP-BINDING PROTEIN 1"/>
    <property type="match status" value="1"/>
</dbReference>
<reference evidence="3 4" key="1">
    <citation type="submission" date="2018-11" db="EMBL/GenBank/DDBJ databases">
        <authorList>
            <consortium name="Pathogen Informatics"/>
        </authorList>
    </citation>
    <scope>NUCLEOTIDE SEQUENCE [LARGE SCALE GENOMIC DNA]</scope>
    <source>
        <strain evidence="3 4">Egypt</strain>
    </source>
</reference>
<feature type="region of interest" description="Disordered" evidence="1">
    <location>
        <begin position="85"/>
        <end position="111"/>
    </location>
</feature>
<dbReference type="InterPro" id="IPR027417">
    <property type="entry name" value="P-loop_NTPase"/>
</dbReference>
<dbReference type="Gene3D" id="3.40.50.300">
    <property type="entry name" value="P-loop containing nucleotide triphosphate hydrolases"/>
    <property type="match status" value="1"/>
</dbReference>
<dbReference type="PANTHER" id="PTHR43721">
    <property type="entry name" value="ELONGATION FACTOR TU-RELATED"/>
    <property type="match status" value="1"/>
</dbReference>
<dbReference type="Pfam" id="PF00009">
    <property type="entry name" value="GTP_EFTU"/>
    <property type="match status" value="1"/>
</dbReference>
<accession>A0A3P8HBE8</accession>
<dbReference type="SUPFAM" id="SSF52540">
    <property type="entry name" value="P-loop containing nucleoside triphosphate hydrolases"/>
    <property type="match status" value="1"/>
</dbReference>
<evidence type="ECO:0000313" key="3">
    <source>
        <dbReference type="EMBL" id="VDP91901.1"/>
    </source>
</evidence>
<dbReference type="AlphaFoldDB" id="A0A3P8HBE8"/>
<evidence type="ECO:0000313" key="4">
    <source>
        <dbReference type="Proteomes" id="UP000272942"/>
    </source>
</evidence>
<evidence type="ECO:0000259" key="2">
    <source>
        <dbReference type="Pfam" id="PF00009"/>
    </source>
</evidence>
<name>A0A3P8HBE8_9TREM</name>
<protein>
    <recommendedName>
        <fullName evidence="2">Tr-type G domain-containing protein</fullName>
    </recommendedName>
</protein>
<dbReference type="EMBL" id="UZAN01058069">
    <property type="protein sequence ID" value="VDP91901.1"/>
    <property type="molecule type" value="Genomic_DNA"/>
</dbReference>
<dbReference type="GO" id="GO:0003746">
    <property type="term" value="F:translation elongation factor activity"/>
    <property type="evidence" value="ECO:0007669"/>
    <property type="project" value="TreeGrafter"/>
</dbReference>
<evidence type="ECO:0000256" key="1">
    <source>
        <dbReference type="SAM" id="MobiDB-lite"/>
    </source>
</evidence>
<dbReference type="GO" id="GO:0005525">
    <property type="term" value="F:GTP binding"/>
    <property type="evidence" value="ECO:0007669"/>
    <property type="project" value="InterPro"/>
</dbReference>
<dbReference type="InterPro" id="IPR050055">
    <property type="entry name" value="EF-Tu_GTPase"/>
</dbReference>
<proteinExistence type="predicted"/>
<sequence>MAGHSKYQRTTLAGLSRSQPVGVLLVVSATTGLTSVGLEHAELAHGLGLPLAVVISKIDQLVGETDRLNIVNTIRRELIRKLNVTTSSPSGKENPERDAVSITKGRKCSVG</sequence>
<dbReference type="InterPro" id="IPR000795">
    <property type="entry name" value="T_Tr_GTP-bd_dom"/>
</dbReference>
<gene>
    <name evidence="3" type="ORF">ECPE_LOCUS14629</name>
</gene>